<dbReference type="OrthoDB" id="9996127at2759"/>
<sequence length="197" mass="22525">MVFHRSFPIFCRFTQHVPFIRKTGRNLFIFASWIPALIFFNDNVGEVTKITGQSMYPYLNTTYSESGSKDLCWVNKWGAQENLERGMLVSFWSPANPEVLAVKRIIALEGDKVFPRPPYPAPVAAIPAGHVWVEGDNRDGRKTLDSNYYGPISISLLQGKVTHVLWPWASAGAIRWREFRGRTNVIRGRKEDAPQWL</sequence>
<keyword evidence="14" id="KW-1185">Reference proteome</keyword>
<dbReference type="AlphaFoldDB" id="A0A9P7YH44"/>
<dbReference type="CDD" id="cd06530">
    <property type="entry name" value="S26_SPase_I"/>
    <property type="match status" value="1"/>
</dbReference>
<evidence type="ECO:0000313" key="13">
    <source>
        <dbReference type="EMBL" id="KAG9233674.1"/>
    </source>
</evidence>
<evidence type="ECO:0000256" key="2">
    <source>
        <dbReference type="ARBA" id="ARBA00007066"/>
    </source>
</evidence>
<evidence type="ECO:0000256" key="9">
    <source>
        <dbReference type="ARBA" id="ARBA00023128"/>
    </source>
</evidence>
<evidence type="ECO:0000256" key="5">
    <source>
        <dbReference type="ARBA" id="ARBA00022692"/>
    </source>
</evidence>
<keyword evidence="8" id="KW-1133">Transmembrane helix</keyword>
<evidence type="ECO:0000256" key="4">
    <source>
        <dbReference type="ARBA" id="ARBA00022670"/>
    </source>
</evidence>
<dbReference type="PANTHER" id="PTHR46041">
    <property type="entry name" value="MITOCHONDRIAL INNER MEMBRANE PROTEASE SUBUNIT 2"/>
    <property type="match status" value="1"/>
</dbReference>
<comment type="subcellular location">
    <subcellularLocation>
        <location evidence="1">Mitochondrion inner membrane</location>
        <topology evidence="1">Single-pass membrane protein</topology>
    </subcellularLocation>
</comment>
<dbReference type="SUPFAM" id="SSF51306">
    <property type="entry name" value="LexA/Signal peptidase"/>
    <property type="match status" value="1"/>
</dbReference>
<keyword evidence="9" id="KW-0496">Mitochondrion</keyword>
<evidence type="ECO:0000313" key="14">
    <source>
        <dbReference type="Proteomes" id="UP000824998"/>
    </source>
</evidence>
<keyword evidence="7" id="KW-0378">Hydrolase</keyword>
<reference evidence="13" key="1">
    <citation type="journal article" date="2021" name="IMA Fungus">
        <title>Genomic characterization of three marine fungi, including Emericellopsis atlantica sp. nov. with signatures of a generalist lifestyle and marine biomass degradation.</title>
        <authorList>
            <person name="Hagestad O.C."/>
            <person name="Hou L."/>
            <person name="Andersen J.H."/>
            <person name="Hansen E.H."/>
            <person name="Altermark B."/>
            <person name="Li C."/>
            <person name="Kuhnert E."/>
            <person name="Cox R.J."/>
            <person name="Crous P.W."/>
            <person name="Spatafora J.W."/>
            <person name="Lail K."/>
            <person name="Amirebrahimi M."/>
            <person name="Lipzen A."/>
            <person name="Pangilinan J."/>
            <person name="Andreopoulos W."/>
            <person name="Hayes R.D."/>
            <person name="Ng V."/>
            <person name="Grigoriev I.V."/>
            <person name="Jackson S.A."/>
            <person name="Sutton T.D.S."/>
            <person name="Dobson A.D.W."/>
            <person name="Rama T."/>
        </authorList>
    </citation>
    <scope>NUCLEOTIDE SEQUENCE</scope>
    <source>
        <strain evidence="13">TRa018bII</strain>
    </source>
</reference>
<keyword evidence="5" id="KW-0812">Transmembrane</keyword>
<dbReference type="GO" id="GO:0042720">
    <property type="term" value="C:mitochondrial inner membrane peptidase complex"/>
    <property type="evidence" value="ECO:0007669"/>
    <property type="project" value="InterPro"/>
</dbReference>
<dbReference type="Pfam" id="PF10502">
    <property type="entry name" value="Peptidase_S26"/>
    <property type="match status" value="1"/>
</dbReference>
<feature type="active site" evidence="11">
    <location>
        <position position="54"/>
    </location>
</feature>
<name>A0A9P7YH44_9HELO</name>
<dbReference type="InterPro" id="IPR036286">
    <property type="entry name" value="LexA/Signal_pep-like_sf"/>
</dbReference>
<proteinExistence type="inferred from homology"/>
<dbReference type="GO" id="GO:0004252">
    <property type="term" value="F:serine-type endopeptidase activity"/>
    <property type="evidence" value="ECO:0007669"/>
    <property type="project" value="InterPro"/>
</dbReference>
<comment type="caution">
    <text evidence="13">The sequence shown here is derived from an EMBL/GenBank/DDBJ whole genome shotgun (WGS) entry which is preliminary data.</text>
</comment>
<dbReference type="InterPro" id="IPR019533">
    <property type="entry name" value="Peptidase_S26"/>
</dbReference>
<dbReference type="GO" id="GO:0006627">
    <property type="term" value="P:protein processing involved in protein targeting to mitochondrion"/>
    <property type="evidence" value="ECO:0007669"/>
    <property type="project" value="InterPro"/>
</dbReference>
<dbReference type="GO" id="GO:0006465">
    <property type="term" value="P:signal peptide processing"/>
    <property type="evidence" value="ECO:0007669"/>
    <property type="project" value="InterPro"/>
</dbReference>
<feature type="active site" evidence="11">
    <location>
        <position position="103"/>
    </location>
</feature>
<dbReference type="InterPro" id="IPR037730">
    <property type="entry name" value="IMP2"/>
</dbReference>
<feature type="domain" description="Peptidase S26" evidence="12">
    <location>
        <begin position="38"/>
        <end position="113"/>
    </location>
</feature>
<evidence type="ECO:0000256" key="10">
    <source>
        <dbReference type="ARBA" id="ARBA00023136"/>
    </source>
</evidence>
<evidence type="ECO:0000256" key="1">
    <source>
        <dbReference type="ARBA" id="ARBA00004434"/>
    </source>
</evidence>
<keyword evidence="4" id="KW-0645">Protease</keyword>
<evidence type="ECO:0000256" key="7">
    <source>
        <dbReference type="ARBA" id="ARBA00022801"/>
    </source>
</evidence>
<evidence type="ECO:0000259" key="12">
    <source>
        <dbReference type="Pfam" id="PF10502"/>
    </source>
</evidence>
<dbReference type="EMBL" id="MU251490">
    <property type="protein sequence ID" value="KAG9233674.1"/>
    <property type="molecule type" value="Genomic_DNA"/>
</dbReference>
<organism evidence="13 14">
    <name type="scientific">Amylocarpus encephaloides</name>
    <dbReference type="NCBI Taxonomy" id="45428"/>
    <lineage>
        <taxon>Eukaryota</taxon>
        <taxon>Fungi</taxon>
        <taxon>Dikarya</taxon>
        <taxon>Ascomycota</taxon>
        <taxon>Pezizomycotina</taxon>
        <taxon>Leotiomycetes</taxon>
        <taxon>Helotiales</taxon>
        <taxon>Helotiales incertae sedis</taxon>
        <taxon>Amylocarpus</taxon>
    </lineage>
</organism>
<comment type="similarity">
    <text evidence="2">Belongs to the peptidase S26 family. IMP2 subfamily.</text>
</comment>
<dbReference type="PRINTS" id="PR00727">
    <property type="entry name" value="LEADERPTASE"/>
</dbReference>
<evidence type="ECO:0000256" key="11">
    <source>
        <dbReference type="PIRSR" id="PIRSR600223-1"/>
    </source>
</evidence>
<dbReference type="Gene3D" id="2.10.109.10">
    <property type="entry name" value="Umud Fragment, subunit A"/>
    <property type="match status" value="1"/>
</dbReference>
<keyword evidence="10" id="KW-0472">Membrane</keyword>
<protein>
    <recommendedName>
        <fullName evidence="3">Mitochondrial inner membrane protease subunit 2</fullName>
    </recommendedName>
</protein>
<keyword evidence="6" id="KW-0999">Mitochondrion inner membrane</keyword>
<evidence type="ECO:0000256" key="3">
    <source>
        <dbReference type="ARBA" id="ARBA00013650"/>
    </source>
</evidence>
<gene>
    <name evidence="13" type="ORF">BJ875DRAFT_378105</name>
</gene>
<evidence type="ECO:0000256" key="6">
    <source>
        <dbReference type="ARBA" id="ARBA00022792"/>
    </source>
</evidence>
<evidence type="ECO:0000256" key="8">
    <source>
        <dbReference type="ARBA" id="ARBA00022989"/>
    </source>
</evidence>
<dbReference type="InterPro" id="IPR000223">
    <property type="entry name" value="Pept_S26A_signal_pept_1"/>
</dbReference>
<dbReference type="PANTHER" id="PTHR46041:SF2">
    <property type="entry name" value="MITOCHONDRIAL INNER MEMBRANE PROTEASE SUBUNIT 2"/>
    <property type="match status" value="1"/>
</dbReference>
<dbReference type="Proteomes" id="UP000824998">
    <property type="component" value="Unassembled WGS sequence"/>
</dbReference>
<accession>A0A9P7YH44</accession>